<evidence type="ECO:0000313" key="2">
    <source>
        <dbReference type="EMBL" id="GHH59257.1"/>
    </source>
</evidence>
<organism evidence="2 3">
    <name type="scientific">Kitasatospora indigofera</name>
    <dbReference type="NCBI Taxonomy" id="67307"/>
    <lineage>
        <taxon>Bacteria</taxon>
        <taxon>Bacillati</taxon>
        <taxon>Actinomycetota</taxon>
        <taxon>Actinomycetes</taxon>
        <taxon>Kitasatosporales</taxon>
        <taxon>Streptomycetaceae</taxon>
        <taxon>Kitasatospora</taxon>
    </lineage>
</organism>
<dbReference type="EMBL" id="BNBO01000001">
    <property type="protein sequence ID" value="GHH59257.1"/>
    <property type="molecule type" value="Genomic_DNA"/>
</dbReference>
<accession>A0A919KK96</accession>
<dbReference type="Proteomes" id="UP000617734">
    <property type="component" value="Unassembled WGS sequence"/>
</dbReference>
<comment type="caution">
    <text evidence="2">The sequence shown here is derived from an EMBL/GenBank/DDBJ whole genome shotgun (WGS) entry which is preliminary data.</text>
</comment>
<protein>
    <submittedName>
        <fullName evidence="2">Uncharacterized protein</fullName>
    </submittedName>
</protein>
<feature type="region of interest" description="Disordered" evidence="1">
    <location>
        <begin position="1"/>
        <end position="54"/>
    </location>
</feature>
<keyword evidence="3" id="KW-1185">Reference proteome</keyword>
<name>A0A919KK96_9ACTN</name>
<feature type="compositionally biased region" description="Basic and acidic residues" evidence="1">
    <location>
        <begin position="1"/>
        <end position="20"/>
    </location>
</feature>
<sequence length="75" mass="7917">MFGWACDERRHRFDGGRRQDGQSLGMLSPRGPGNDRPASVGLGSGDPGGAPASPSILELFERKIEHHGGDTPACS</sequence>
<evidence type="ECO:0000313" key="3">
    <source>
        <dbReference type="Proteomes" id="UP000617734"/>
    </source>
</evidence>
<reference evidence="2" key="1">
    <citation type="journal article" date="2014" name="Int. J. Syst. Evol. Microbiol.">
        <title>Complete genome sequence of Corynebacterium casei LMG S-19264T (=DSM 44701T), isolated from a smear-ripened cheese.</title>
        <authorList>
            <consortium name="US DOE Joint Genome Institute (JGI-PGF)"/>
            <person name="Walter F."/>
            <person name="Albersmeier A."/>
            <person name="Kalinowski J."/>
            <person name="Ruckert C."/>
        </authorList>
    </citation>
    <scope>NUCLEOTIDE SEQUENCE</scope>
    <source>
        <strain evidence="2">JCM 4646</strain>
    </source>
</reference>
<reference evidence="2" key="2">
    <citation type="submission" date="2020-09" db="EMBL/GenBank/DDBJ databases">
        <authorList>
            <person name="Sun Q."/>
            <person name="Ohkuma M."/>
        </authorList>
    </citation>
    <scope>NUCLEOTIDE SEQUENCE</scope>
    <source>
        <strain evidence="2">JCM 4646</strain>
    </source>
</reference>
<gene>
    <name evidence="2" type="ORF">GCM10018781_02150</name>
</gene>
<proteinExistence type="predicted"/>
<dbReference type="AlphaFoldDB" id="A0A919KK96"/>
<evidence type="ECO:0000256" key="1">
    <source>
        <dbReference type="SAM" id="MobiDB-lite"/>
    </source>
</evidence>